<protein>
    <submittedName>
        <fullName evidence="2">Uncharacterized protein</fullName>
    </submittedName>
</protein>
<name>A0ABX8LCB4_9BACT</name>
<gene>
    <name evidence="2" type="ORF">KP001_12675</name>
</gene>
<feature type="compositionally biased region" description="Pro residues" evidence="1">
    <location>
        <begin position="334"/>
        <end position="354"/>
    </location>
</feature>
<accession>A0ABX8LCB4</accession>
<dbReference type="Proteomes" id="UP000683559">
    <property type="component" value="Chromosome"/>
</dbReference>
<dbReference type="RefSeq" id="WP_217285999.1">
    <property type="nucleotide sequence ID" value="NZ_CP077683.1"/>
</dbReference>
<feature type="region of interest" description="Disordered" evidence="1">
    <location>
        <begin position="204"/>
        <end position="262"/>
    </location>
</feature>
<feature type="compositionally biased region" description="Low complexity" evidence="1">
    <location>
        <begin position="324"/>
        <end position="333"/>
    </location>
</feature>
<feature type="compositionally biased region" description="Pro residues" evidence="1">
    <location>
        <begin position="207"/>
        <end position="218"/>
    </location>
</feature>
<dbReference type="EMBL" id="CP077683">
    <property type="protein sequence ID" value="QXE89312.1"/>
    <property type="molecule type" value="Genomic_DNA"/>
</dbReference>
<sequence>MAEIFFIASDERALDLIESLRIQSPKSLTFETDLPSAMRRLPKEHPHYVFIQSSLDGVPGEEIAAQTRALVADPSVQLVLLADGEPPGSPPTGFDRAFNLALPTSRLSEDVMQLLTAEAVFGVQPRTSTDFSDLSDLADLPDLFVIDEKAEFEIPDFDDAAFEPHLATLWPDQPVRGPVIEATAPPPPVFEATAPADEIVFLASAPEPSPVPPPPLPPLETVQAAPTPPAPEPQSETAVPRAAKPSSPRKSLYPTPDQIYRKPPELCGEALEEEDETPLSSDTEISRNPRRLTTALVGLGILVLAMGVVVWQRSKPEPAPPAPRSALPPVAVAPAPPAAHPAPAAVPPAPPAAQPAPAARKAKAALPGFVPKVPADAAYAAAHPGWELYRGGGKQFRIYREQGTVRAIQVLADGEGSLDETLLKSYFKEATGADLPGKGETREERGLTVETRKAGNGAEIAIYRDAADRLVRGVVLQLPGTGR</sequence>
<organism evidence="2 3">
    <name type="scientific">Geomonas subterranea</name>
    <dbReference type="NCBI Taxonomy" id="2847989"/>
    <lineage>
        <taxon>Bacteria</taxon>
        <taxon>Pseudomonadati</taxon>
        <taxon>Thermodesulfobacteriota</taxon>
        <taxon>Desulfuromonadia</taxon>
        <taxon>Geobacterales</taxon>
        <taxon>Geobacteraceae</taxon>
        <taxon>Geomonas</taxon>
    </lineage>
</organism>
<evidence type="ECO:0000313" key="2">
    <source>
        <dbReference type="EMBL" id="QXE89312.1"/>
    </source>
</evidence>
<reference evidence="2 3" key="1">
    <citation type="submission" date="2021-06" db="EMBL/GenBank/DDBJ databases">
        <title>Gemonas diversity in paddy soil.</title>
        <authorList>
            <person name="Liu G."/>
        </authorList>
    </citation>
    <scope>NUCLEOTIDE SEQUENCE [LARGE SCALE GENOMIC DNA]</scope>
    <source>
        <strain evidence="2 3">RG2</strain>
    </source>
</reference>
<keyword evidence="3" id="KW-1185">Reference proteome</keyword>
<evidence type="ECO:0000313" key="3">
    <source>
        <dbReference type="Proteomes" id="UP000683559"/>
    </source>
</evidence>
<feature type="region of interest" description="Disordered" evidence="1">
    <location>
        <begin position="315"/>
        <end position="357"/>
    </location>
</feature>
<evidence type="ECO:0000256" key="1">
    <source>
        <dbReference type="SAM" id="MobiDB-lite"/>
    </source>
</evidence>
<proteinExistence type="predicted"/>